<reference evidence="2 3" key="1">
    <citation type="journal article" date="2020" name="Nature">
        <title>Six reference-quality genomes reveal evolution of bat adaptations.</title>
        <authorList>
            <person name="Jebb D."/>
            <person name="Huang Z."/>
            <person name="Pippel M."/>
            <person name="Hughes G.M."/>
            <person name="Lavrichenko K."/>
            <person name="Devanna P."/>
            <person name="Winkler S."/>
            <person name="Jermiin L.S."/>
            <person name="Skirmuntt E.C."/>
            <person name="Katzourakis A."/>
            <person name="Burkitt-Gray L."/>
            <person name="Ray D.A."/>
            <person name="Sullivan K.A.M."/>
            <person name="Roscito J.G."/>
            <person name="Kirilenko B.M."/>
            <person name="Davalos L.M."/>
            <person name="Corthals A.P."/>
            <person name="Power M.L."/>
            <person name="Jones G."/>
            <person name="Ransome R.D."/>
            <person name="Dechmann D.K.N."/>
            <person name="Locatelli A.G."/>
            <person name="Puechmaille S.J."/>
            <person name="Fedrigo O."/>
            <person name="Jarvis E.D."/>
            <person name="Hiller M."/>
            <person name="Vernes S.C."/>
            <person name="Myers E.W."/>
            <person name="Teeling E.C."/>
        </authorList>
    </citation>
    <scope>NUCLEOTIDE SEQUENCE [LARGE SCALE GENOMIC DNA]</scope>
    <source>
        <strain evidence="2">MRouAeg1</strain>
        <tissue evidence="2">Muscle</tissue>
    </source>
</reference>
<dbReference type="InterPro" id="IPR029199">
    <property type="entry name" value="THRAP3_BCLAF1"/>
</dbReference>
<dbReference type="Pfam" id="PF15440">
    <property type="entry name" value="THRAP3_BCLAF1"/>
    <property type="match status" value="1"/>
</dbReference>
<dbReference type="EMBL" id="JACASE010000009">
    <property type="protein sequence ID" value="KAF6435085.1"/>
    <property type="molecule type" value="Genomic_DNA"/>
</dbReference>
<evidence type="ECO:0000256" key="1">
    <source>
        <dbReference type="ARBA" id="ARBA00006481"/>
    </source>
</evidence>
<organism evidence="2 3">
    <name type="scientific">Rousettus aegyptiacus</name>
    <name type="common">Egyptian fruit bat</name>
    <name type="synonym">Pteropus aegyptiacus</name>
    <dbReference type="NCBI Taxonomy" id="9407"/>
    <lineage>
        <taxon>Eukaryota</taxon>
        <taxon>Metazoa</taxon>
        <taxon>Chordata</taxon>
        <taxon>Craniata</taxon>
        <taxon>Vertebrata</taxon>
        <taxon>Euteleostomi</taxon>
        <taxon>Mammalia</taxon>
        <taxon>Eutheria</taxon>
        <taxon>Laurasiatheria</taxon>
        <taxon>Chiroptera</taxon>
        <taxon>Yinpterochiroptera</taxon>
        <taxon>Pteropodoidea</taxon>
        <taxon>Pteropodidae</taxon>
        <taxon>Rousettinae</taxon>
        <taxon>Rousettus</taxon>
    </lineage>
</organism>
<protein>
    <submittedName>
        <fullName evidence="2">BCLAF1 and THRAP3 family member 3</fullName>
    </submittedName>
</protein>
<comment type="caution">
    <text evidence="2">The sequence shown here is derived from an EMBL/GenBank/DDBJ whole genome shotgun (WGS) entry which is preliminary data.</text>
</comment>
<dbReference type="GO" id="GO:0003712">
    <property type="term" value="F:transcription coregulator activity"/>
    <property type="evidence" value="ECO:0007669"/>
    <property type="project" value="TreeGrafter"/>
</dbReference>
<sequence>MSHDLVAVGRKRENFHPVFEHLDSTQNTENKPTREFAQEIITIIHQIKANYFPSPHITLHERFSNLQDTEAADVNEIKLNSDPEIHRRIDMSLAELQSKQTVVFDAEQTLVKVIDPNDLRHDIERRRKERLQNEDEHIFHIDSAAERDDQLSSFSRLKDTHNYIIQRKDTTQNSFGIRGNLQNTRRHFKTNFRDGIVQPHYKSGLIQKSLYIQAKYQRLRFTGSKGFITNKFRERLLRRKKVP</sequence>
<dbReference type="AlphaFoldDB" id="A0A7J8EII5"/>
<keyword evidence="3" id="KW-1185">Reference proteome</keyword>
<dbReference type="GO" id="GO:0045944">
    <property type="term" value="P:positive regulation of transcription by RNA polymerase II"/>
    <property type="evidence" value="ECO:0007669"/>
    <property type="project" value="TreeGrafter"/>
</dbReference>
<dbReference type="GO" id="GO:0016592">
    <property type="term" value="C:mediator complex"/>
    <property type="evidence" value="ECO:0007669"/>
    <property type="project" value="TreeGrafter"/>
</dbReference>
<dbReference type="Proteomes" id="UP000593571">
    <property type="component" value="Unassembled WGS sequence"/>
</dbReference>
<name>A0A7J8EII5_ROUAE</name>
<accession>A0A7J8EII5</accession>
<dbReference type="PANTHER" id="PTHR15268:SF17">
    <property type="entry name" value="BCLAF1 AND THRAP3 FAMILY MEMBER 3"/>
    <property type="match status" value="1"/>
</dbReference>
<proteinExistence type="inferred from homology"/>
<gene>
    <name evidence="2" type="ORF">HJG63_001421</name>
</gene>
<dbReference type="GO" id="GO:0003677">
    <property type="term" value="F:DNA binding"/>
    <property type="evidence" value="ECO:0007669"/>
    <property type="project" value="TreeGrafter"/>
</dbReference>
<evidence type="ECO:0000313" key="3">
    <source>
        <dbReference type="Proteomes" id="UP000593571"/>
    </source>
</evidence>
<evidence type="ECO:0000313" key="2">
    <source>
        <dbReference type="EMBL" id="KAF6435085.1"/>
    </source>
</evidence>
<comment type="similarity">
    <text evidence="1">Belongs to the BCLAF1/THRAP3 family.</text>
</comment>
<dbReference type="PANTHER" id="PTHR15268">
    <property type="entry name" value="THRAP3/BCLAF1"/>
    <property type="match status" value="1"/>
</dbReference>